<accession>A0A0F9DL21</accession>
<feature type="region of interest" description="Disordered" evidence="1">
    <location>
        <begin position="1"/>
        <end position="25"/>
    </location>
</feature>
<dbReference type="AlphaFoldDB" id="A0A0F9DL21"/>
<evidence type="ECO:0000256" key="1">
    <source>
        <dbReference type="SAM" id="MobiDB-lite"/>
    </source>
</evidence>
<evidence type="ECO:0000313" key="2">
    <source>
        <dbReference type="EMBL" id="KKL18381.1"/>
    </source>
</evidence>
<reference evidence="2" key="1">
    <citation type="journal article" date="2015" name="Nature">
        <title>Complex archaea that bridge the gap between prokaryotes and eukaryotes.</title>
        <authorList>
            <person name="Spang A."/>
            <person name="Saw J.H."/>
            <person name="Jorgensen S.L."/>
            <person name="Zaremba-Niedzwiedzka K."/>
            <person name="Martijn J."/>
            <person name="Lind A.E."/>
            <person name="van Eijk R."/>
            <person name="Schleper C."/>
            <person name="Guy L."/>
            <person name="Ettema T.J."/>
        </authorList>
    </citation>
    <scope>NUCLEOTIDE SEQUENCE</scope>
</reference>
<sequence>PKATPPAEDDMTSYPSDADNRNPKIVPWDNGTLERFVESVEERYPGIKHEDICELHEIDDLSGLGNPSRAWFQVMEFAYANNQQIRMTHMSYHIQKIGKRLDQRLEFTAFDANGNAAPVIYAYGRSTKFKSSIGKDIYDAYGFDQFKGAKKTSEWIEMAEPAVISYETESTGEGEEDYAYYVCQTFVPVSTFEADEIPF</sequence>
<protein>
    <submittedName>
        <fullName evidence="2">Uncharacterized protein</fullName>
    </submittedName>
</protein>
<gene>
    <name evidence="2" type="ORF">LCGC14_2476110</name>
</gene>
<feature type="non-terminal residue" evidence="2">
    <location>
        <position position="1"/>
    </location>
</feature>
<dbReference type="EMBL" id="LAZR01038892">
    <property type="protein sequence ID" value="KKL18381.1"/>
    <property type="molecule type" value="Genomic_DNA"/>
</dbReference>
<proteinExistence type="predicted"/>
<name>A0A0F9DL21_9ZZZZ</name>
<comment type="caution">
    <text evidence="2">The sequence shown here is derived from an EMBL/GenBank/DDBJ whole genome shotgun (WGS) entry which is preliminary data.</text>
</comment>
<organism evidence="2">
    <name type="scientific">marine sediment metagenome</name>
    <dbReference type="NCBI Taxonomy" id="412755"/>
    <lineage>
        <taxon>unclassified sequences</taxon>
        <taxon>metagenomes</taxon>
        <taxon>ecological metagenomes</taxon>
    </lineage>
</organism>